<comment type="caution">
    <text evidence="1">The sequence shown here is derived from an EMBL/GenBank/DDBJ whole genome shotgun (WGS) entry which is preliminary data.</text>
</comment>
<organism evidence="1 2">
    <name type="scientific">Colletotrichum noveboracense</name>
    <dbReference type="NCBI Taxonomy" id="2664923"/>
    <lineage>
        <taxon>Eukaryota</taxon>
        <taxon>Fungi</taxon>
        <taxon>Dikarya</taxon>
        <taxon>Ascomycota</taxon>
        <taxon>Pezizomycotina</taxon>
        <taxon>Sordariomycetes</taxon>
        <taxon>Hypocreomycetidae</taxon>
        <taxon>Glomerellales</taxon>
        <taxon>Glomerellaceae</taxon>
        <taxon>Colletotrichum</taxon>
        <taxon>Colletotrichum gloeosporioides species complex</taxon>
    </lineage>
</organism>
<evidence type="ECO:0000313" key="1">
    <source>
        <dbReference type="EMBL" id="CAI0653671.1"/>
    </source>
</evidence>
<gene>
    <name evidence="1" type="ORF">CGXH109_LOCUS130119</name>
</gene>
<dbReference type="AlphaFoldDB" id="A0A9W4WQP4"/>
<evidence type="ECO:0000313" key="2">
    <source>
        <dbReference type="Proteomes" id="UP001152533"/>
    </source>
</evidence>
<keyword evidence="2" id="KW-1185">Reference proteome</keyword>
<dbReference type="Proteomes" id="UP001152533">
    <property type="component" value="Unassembled WGS sequence"/>
</dbReference>
<name>A0A9W4WQP4_9PEZI</name>
<protein>
    <submittedName>
        <fullName evidence="1">Uncharacterized protein</fullName>
    </submittedName>
</protein>
<sequence>MLWYCESHLLVVYNLDFHFAEHQKRRDQDRALGQQLARTLSSPTPERKPVVLDAGADQPSLRVVVGCFGRRLLFYVCVRMPADRPTHRIVRVGKEPFRPESIDVLWDWYTIFKRSRGLLRQLTSRSPSSLHKMGIDYHLREANKWVADACWSWVEQATSEDEVLKMRLPILAHAIAIDAAMLYMGFCAKVVYDRLHRDFVMEALRRQRVVPTAYGIAVVSSQVYKIAKTTQDHTPQHY</sequence>
<reference evidence="1" key="1">
    <citation type="submission" date="2022-08" db="EMBL/GenBank/DDBJ databases">
        <authorList>
            <person name="Giroux E."/>
            <person name="Giroux E."/>
        </authorList>
    </citation>
    <scope>NUCLEOTIDE SEQUENCE</scope>
    <source>
        <strain evidence="1">H1091258</strain>
    </source>
</reference>
<accession>A0A9W4WQP4</accession>
<proteinExistence type="predicted"/>
<dbReference type="EMBL" id="CAMGZC010001771">
    <property type="protein sequence ID" value="CAI0653671.1"/>
    <property type="molecule type" value="Genomic_DNA"/>
</dbReference>